<feature type="DNA-binding region" description="HMG box" evidence="1">
    <location>
        <begin position="41"/>
        <end position="118"/>
    </location>
</feature>
<evidence type="ECO:0000313" key="3">
    <source>
        <dbReference type="EMBL" id="CAG8471116.1"/>
    </source>
</evidence>
<dbReference type="Proteomes" id="UP000789508">
    <property type="component" value="Unassembled WGS sequence"/>
</dbReference>
<dbReference type="SUPFAM" id="SSF47095">
    <property type="entry name" value="HMG-box"/>
    <property type="match status" value="1"/>
</dbReference>
<proteinExistence type="predicted"/>
<dbReference type="PROSITE" id="PS50118">
    <property type="entry name" value="HMG_BOX_2"/>
    <property type="match status" value="1"/>
</dbReference>
<sequence length="143" mass="17062">MNGEEIQTLAELLLSYVVQLQPCESFINDLCEIYLKKGEDLKVLENRFFIFKRFIRKQLKNGGDDIPRNLIISTRDQTKFAKVISITWKKLSLEQQSVYQEIREEVKLIYTTNYPNWKSNQNRNKATLKIKRGREIMYRKIDP</sequence>
<keyword evidence="1" id="KW-0539">Nucleus</keyword>
<reference evidence="3" key="1">
    <citation type="submission" date="2021-06" db="EMBL/GenBank/DDBJ databases">
        <authorList>
            <person name="Kallberg Y."/>
            <person name="Tangrot J."/>
            <person name="Rosling A."/>
        </authorList>
    </citation>
    <scope>NUCLEOTIDE SEQUENCE</scope>
    <source>
        <strain evidence="3">FL130A</strain>
    </source>
</reference>
<feature type="domain" description="HMG box" evidence="2">
    <location>
        <begin position="41"/>
        <end position="118"/>
    </location>
</feature>
<protein>
    <submittedName>
        <fullName evidence="3">10633_t:CDS:1</fullName>
    </submittedName>
</protein>
<organism evidence="3 4">
    <name type="scientific">Ambispora leptoticha</name>
    <dbReference type="NCBI Taxonomy" id="144679"/>
    <lineage>
        <taxon>Eukaryota</taxon>
        <taxon>Fungi</taxon>
        <taxon>Fungi incertae sedis</taxon>
        <taxon>Mucoromycota</taxon>
        <taxon>Glomeromycotina</taxon>
        <taxon>Glomeromycetes</taxon>
        <taxon>Archaeosporales</taxon>
        <taxon>Ambisporaceae</taxon>
        <taxon>Ambispora</taxon>
    </lineage>
</organism>
<dbReference type="GO" id="GO:0003677">
    <property type="term" value="F:DNA binding"/>
    <property type="evidence" value="ECO:0007669"/>
    <property type="project" value="UniProtKB-UniRule"/>
</dbReference>
<dbReference type="EMBL" id="CAJVPS010000263">
    <property type="protein sequence ID" value="CAG8471116.1"/>
    <property type="molecule type" value="Genomic_DNA"/>
</dbReference>
<dbReference type="InterPro" id="IPR009071">
    <property type="entry name" value="HMG_box_dom"/>
</dbReference>
<accession>A0A9N8Z220</accession>
<keyword evidence="1" id="KW-0238">DNA-binding</keyword>
<dbReference type="Gene3D" id="1.10.30.10">
    <property type="entry name" value="High mobility group box domain"/>
    <property type="match status" value="1"/>
</dbReference>
<comment type="caution">
    <text evidence="3">The sequence shown here is derived from an EMBL/GenBank/DDBJ whole genome shotgun (WGS) entry which is preliminary data.</text>
</comment>
<gene>
    <name evidence="3" type="ORF">ALEPTO_LOCUS2017</name>
</gene>
<name>A0A9N8Z220_9GLOM</name>
<dbReference type="GO" id="GO:0005634">
    <property type="term" value="C:nucleus"/>
    <property type="evidence" value="ECO:0007669"/>
    <property type="project" value="UniProtKB-UniRule"/>
</dbReference>
<keyword evidence="4" id="KW-1185">Reference proteome</keyword>
<evidence type="ECO:0000259" key="2">
    <source>
        <dbReference type="PROSITE" id="PS50118"/>
    </source>
</evidence>
<dbReference type="InterPro" id="IPR036910">
    <property type="entry name" value="HMG_box_dom_sf"/>
</dbReference>
<evidence type="ECO:0000256" key="1">
    <source>
        <dbReference type="PROSITE-ProRule" id="PRU00267"/>
    </source>
</evidence>
<dbReference type="AlphaFoldDB" id="A0A9N8Z220"/>
<evidence type="ECO:0000313" key="4">
    <source>
        <dbReference type="Proteomes" id="UP000789508"/>
    </source>
</evidence>